<dbReference type="SUPFAM" id="SSF52540">
    <property type="entry name" value="P-loop containing nucleoside triphosphate hydrolases"/>
    <property type="match status" value="1"/>
</dbReference>
<name>A0A841I3X9_9DEIO</name>
<proteinExistence type="predicted"/>
<sequence>MSSTLIVGPPGSGKTRRILELARRRAAASERVTIIALPQQRADLLRRLGETPTLGVRVTDLQTLLYEVLEELGGVARIASVPARVAMVGAALRELYGEAAPGEAALYAGTLAELRRSGFEEVPVTGGRYQQRLREVDRVYRRLLGERGLIDLDDVRRLAALALEGGARWSDPPQHLMVDGYQAFNRMERRTLAAMAGSALSLTVSLPGLAPAPWTTRTPPEDLEALRRDLRIEKVEKLRAGAAPRFRLHAASSPSRELRDALAEVKICLQQGVDPHELALIVPDRAAARALLELGREYGLPLHDEHAASVLDTPQGRRFELLLGVRGRGYPPRDLLALASVYPGLELVAEALERRGLSGSSPVAALEALPVELAPLRDLLRETESPAPSLEAWLAYVERLMERAGCDRQPEAPELRVVAREVYALLPEANPAALIDWTRALLADLPAPRRSTPGVAVLEAEQASGRRFARTWLLGAQEGRYTLDESEEFFYSEEDRTLLGLERRMRGLASSVLYDALWRAPEVAVSYARSERGGERRAHRLLEALEAEPRPGAATTASPLELARLRPPPPETPPRYRRLEALRERRAWELARYAPCRLRGYLEGRVRPAETRPVYAARDREAARRKARQAAWSQQELPAQTDPAWAPGFRERVLRAVRRDLPPRPDLEGLVILGVLPLGEMLFRPHAHRLLRRGRLETLEVYLIGTGVKQLRDHRESMWLAAQLRASDEHRGLKLDFYAWDLQGEREPLHFTAGDLERAREELSGLRAALEAGDYSPVPGFHCRSCRFGDVCRET</sequence>
<dbReference type="Proteomes" id="UP000569951">
    <property type="component" value="Unassembled WGS sequence"/>
</dbReference>
<evidence type="ECO:0000313" key="3">
    <source>
        <dbReference type="Proteomes" id="UP000569951"/>
    </source>
</evidence>
<accession>A0A841I3X9</accession>
<evidence type="ECO:0000313" key="2">
    <source>
        <dbReference type="EMBL" id="MBB6098712.1"/>
    </source>
</evidence>
<dbReference type="RefSeq" id="WP_183987400.1">
    <property type="nucleotide sequence ID" value="NZ_JACHHG010000007.1"/>
</dbReference>
<evidence type="ECO:0008006" key="4">
    <source>
        <dbReference type="Google" id="ProtNLM"/>
    </source>
</evidence>
<dbReference type="InterPro" id="IPR027417">
    <property type="entry name" value="P-loop_NTPase"/>
</dbReference>
<protein>
    <recommendedName>
        <fullName evidence="4">DNA helicase</fullName>
    </recommendedName>
</protein>
<keyword evidence="3" id="KW-1185">Reference proteome</keyword>
<comment type="caution">
    <text evidence="2">The sequence shown here is derived from an EMBL/GenBank/DDBJ whole genome shotgun (WGS) entry which is preliminary data.</text>
</comment>
<gene>
    <name evidence="2" type="ORF">HNR42_002147</name>
</gene>
<organism evidence="2 3">
    <name type="scientific">Deinobacterium chartae</name>
    <dbReference type="NCBI Taxonomy" id="521158"/>
    <lineage>
        <taxon>Bacteria</taxon>
        <taxon>Thermotogati</taxon>
        <taxon>Deinococcota</taxon>
        <taxon>Deinococci</taxon>
        <taxon>Deinococcales</taxon>
        <taxon>Deinococcaceae</taxon>
        <taxon>Deinobacterium</taxon>
    </lineage>
</organism>
<dbReference type="AlphaFoldDB" id="A0A841I3X9"/>
<evidence type="ECO:0000256" key="1">
    <source>
        <dbReference type="SAM" id="MobiDB-lite"/>
    </source>
</evidence>
<feature type="region of interest" description="Disordered" evidence="1">
    <location>
        <begin position="549"/>
        <end position="575"/>
    </location>
</feature>
<dbReference type="EMBL" id="JACHHG010000007">
    <property type="protein sequence ID" value="MBB6098712.1"/>
    <property type="molecule type" value="Genomic_DNA"/>
</dbReference>
<dbReference type="Gene3D" id="3.40.50.300">
    <property type="entry name" value="P-loop containing nucleotide triphosphate hydrolases"/>
    <property type="match status" value="1"/>
</dbReference>
<reference evidence="2 3" key="1">
    <citation type="submission" date="2020-08" db="EMBL/GenBank/DDBJ databases">
        <title>Genomic Encyclopedia of Type Strains, Phase IV (KMG-IV): sequencing the most valuable type-strain genomes for metagenomic binning, comparative biology and taxonomic classification.</title>
        <authorList>
            <person name="Goeker M."/>
        </authorList>
    </citation>
    <scope>NUCLEOTIDE SEQUENCE [LARGE SCALE GENOMIC DNA]</scope>
    <source>
        <strain evidence="2 3">DSM 21458</strain>
    </source>
</reference>